<sequence>MARGVNTVKLIFQLWTYDRSAILANKSVKIKKAEIAKQSEMAKKLKVAKGYWTLEMAPPGADEMQRLQSDLALAKEFMKTGCYKFLTVKQAWLLFLVVIEVALWFYLGETIGKMHVVGYKI</sequence>
<dbReference type="Proteomes" id="UP000824533">
    <property type="component" value="Linkage Group LG05"/>
</dbReference>
<reference evidence="1 2" key="1">
    <citation type="journal article" date="2021" name="Front. Genet.">
        <title>Chromosome-Level Genome Assembly Reveals Significant Gene Expansion in the Toll and IMD Signaling Pathways of Dendrolimus kikuchii.</title>
        <authorList>
            <person name="Zhou J."/>
            <person name="Wu P."/>
            <person name="Xiong Z."/>
            <person name="Liu N."/>
            <person name="Zhao N."/>
            <person name="Ji M."/>
            <person name="Qiu Y."/>
            <person name="Yang B."/>
        </authorList>
    </citation>
    <scope>NUCLEOTIDE SEQUENCE [LARGE SCALE GENOMIC DNA]</scope>
    <source>
        <strain evidence="1">Ann1</strain>
    </source>
</reference>
<protein>
    <submittedName>
        <fullName evidence="1">Uncharacterized protein</fullName>
    </submittedName>
</protein>
<proteinExistence type="predicted"/>
<evidence type="ECO:0000313" key="2">
    <source>
        <dbReference type="Proteomes" id="UP000824533"/>
    </source>
</evidence>
<evidence type="ECO:0000313" key="1">
    <source>
        <dbReference type="EMBL" id="KAJ0181060.1"/>
    </source>
</evidence>
<dbReference type="EMBL" id="CM034391">
    <property type="protein sequence ID" value="KAJ0181060.1"/>
    <property type="molecule type" value="Genomic_DNA"/>
</dbReference>
<name>A0ACC1DB42_9NEOP</name>
<comment type="caution">
    <text evidence="1">The sequence shown here is derived from an EMBL/GenBank/DDBJ whole genome shotgun (WGS) entry which is preliminary data.</text>
</comment>
<keyword evidence="2" id="KW-1185">Reference proteome</keyword>
<accession>A0ACC1DB42</accession>
<gene>
    <name evidence="1" type="ORF">K1T71_003145</name>
</gene>
<organism evidence="1 2">
    <name type="scientific">Dendrolimus kikuchii</name>
    <dbReference type="NCBI Taxonomy" id="765133"/>
    <lineage>
        <taxon>Eukaryota</taxon>
        <taxon>Metazoa</taxon>
        <taxon>Ecdysozoa</taxon>
        <taxon>Arthropoda</taxon>
        <taxon>Hexapoda</taxon>
        <taxon>Insecta</taxon>
        <taxon>Pterygota</taxon>
        <taxon>Neoptera</taxon>
        <taxon>Endopterygota</taxon>
        <taxon>Lepidoptera</taxon>
        <taxon>Glossata</taxon>
        <taxon>Ditrysia</taxon>
        <taxon>Bombycoidea</taxon>
        <taxon>Lasiocampidae</taxon>
        <taxon>Dendrolimus</taxon>
    </lineage>
</organism>